<comment type="caution">
    <text evidence="2">The sequence shown here is derived from an EMBL/GenBank/DDBJ whole genome shotgun (WGS) entry which is preliminary data.</text>
</comment>
<keyword evidence="1" id="KW-0812">Transmembrane</keyword>
<gene>
    <name evidence="2" type="ORF">GALL_426650</name>
</gene>
<keyword evidence="1" id="KW-0472">Membrane</keyword>
<protein>
    <recommendedName>
        <fullName evidence="3">Glycosyltransferase subfamily 4-like N-terminal domain-containing protein</fullName>
    </recommendedName>
</protein>
<evidence type="ECO:0000256" key="1">
    <source>
        <dbReference type="SAM" id="Phobius"/>
    </source>
</evidence>
<evidence type="ECO:0008006" key="3">
    <source>
        <dbReference type="Google" id="ProtNLM"/>
    </source>
</evidence>
<dbReference type="EMBL" id="MLJW01002093">
    <property type="protein sequence ID" value="OIQ75664.1"/>
    <property type="molecule type" value="Genomic_DNA"/>
</dbReference>
<proteinExistence type="predicted"/>
<name>A0A1J5PXN5_9ZZZZ</name>
<sequence length="492" mass="55067">MDWRLPGCIRGTGPPYNMNSCICRWSQGHDWVTWQRFFDTSTDSRYFMTALSRQRWLVISHAFNMDGRAASHTITDKLPHLKAANVEVVVLSGVSGVRDPELEHYQLWPMGPAGIRFELRHVLRRRFNNRLVYRTLMTLATVLLLPGLIVEKLLRPVESSWSWWISAYFKGRSLARQQPFDLIYSTGGAFAAHLAGHALKKCTGIPWLAEVHDPMVVPGTVPVTRRQKIQADVERQICTHADIAIWFTDQALASARQRHPQLADRGKVMLPGIDKPFQVLPPYRSGNKFTIGHFGSLSPTRHLGPIIAALDLLNQRRHDLVEATELHVYGGSLDEVSLAALAASGVAQCLHDFGRIEADPSTGLSGREQVIQRMRSVDVLLLLHGEDAMCTEYFPSKLYEYLWMQRPILAVVHRNPQMASLIRGQGHVAVLSGEEGANSDGLSQSLANALELLFDQWRTQGLPDSGKDSPYTTEAAVAQLLGWVEQFDKSLG</sequence>
<dbReference type="AlphaFoldDB" id="A0A1J5PXN5"/>
<dbReference type="Gene3D" id="3.40.50.2000">
    <property type="entry name" value="Glycogen Phosphorylase B"/>
    <property type="match status" value="2"/>
</dbReference>
<organism evidence="2">
    <name type="scientific">mine drainage metagenome</name>
    <dbReference type="NCBI Taxonomy" id="410659"/>
    <lineage>
        <taxon>unclassified sequences</taxon>
        <taxon>metagenomes</taxon>
        <taxon>ecological metagenomes</taxon>
    </lineage>
</organism>
<evidence type="ECO:0000313" key="2">
    <source>
        <dbReference type="EMBL" id="OIQ75664.1"/>
    </source>
</evidence>
<feature type="transmembrane region" description="Helical" evidence="1">
    <location>
        <begin position="131"/>
        <end position="150"/>
    </location>
</feature>
<reference evidence="2" key="1">
    <citation type="submission" date="2016-10" db="EMBL/GenBank/DDBJ databases">
        <title>Sequence of Gallionella enrichment culture.</title>
        <authorList>
            <person name="Poehlein A."/>
            <person name="Muehling M."/>
            <person name="Daniel R."/>
        </authorList>
    </citation>
    <scope>NUCLEOTIDE SEQUENCE</scope>
</reference>
<keyword evidence="1" id="KW-1133">Transmembrane helix</keyword>
<dbReference type="SUPFAM" id="SSF53756">
    <property type="entry name" value="UDP-Glycosyltransferase/glycogen phosphorylase"/>
    <property type="match status" value="1"/>
</dbReference>
<accession>A0A1J5PXN5</accession>